<feature type="domain" description="Glycosyltransferase 2-like" evidence="1">
    <location>
        <begin position="15"/>
        <end position="135"/>
    </location>
</feature>
<keyword evidence="3" id="KW-1185">Reference proteome</keyword>
<dbReference type="InterPro" id="IPR001173">
    <property type="entry name" value="Glyco_trans_2-like"/>
</dbReference>
<dbReference type="SUPFAM" id="SSF53448">
    <property type="entry name" value="Nucleotide-diphospho-sugar transferases"/>
    <property type="match status" value="1"/>
</dbReference>
<gene>
    <name evidence="2" type="ORF">QE382_000957</name>
</gene>
<evidence type="ECO:0000259" key="1">
    <source>
        <dbReference type="Pfam" id="PF00535"/>
    </source>
</evidence>
<dbReference type="Pfam" id="PF00535">
    <property type="entry name" value="Glycos_transf_2"/>
    <property type="match status" value="1"/>
</dbReference>
<organism evidence="2 3">
    <name type="scientific">Sphingobacterium zeae</name>
    <dbReference type="NCBI Taxonomy" id="1776859"/>
    <lineage>
        <taxon>Bacteria</taxon>
        <taxon>Pseudomonadati</taxon>
        <taxon>Bacteroidota</taxon>
        <taxon>Sphingobacteriia</taxon>
        <taxon>Sphingobacteriales</taxon>
        <taxon>Sphingobacteriaceae</taxon>
        <taxon>Sphingobacterium</taxon>
    </lineage>
</organism>
<accession>A0ABU0U207</accession>
<dbReference type="PANTHER" id="PTHR22916:SF3">
    <property type="entry name" value="UDP-GLCNAC:BETAGAL BETA-1,3-N-ACETYLGLUCOSAMINYLTRANSFERASE-LIKE PROTEIN 1"/>
    <property type="match status" value="1"/>
</dbReference>
<proteinExistence type="predicted"/>
<dbReference type="CDD" id="cd00761">
    <property type="entry name" value="Glyco_tranf_GTA_type"/>
    <property type="match status" value="1"/>
</dbReference>
<reference evidence="2 3" key="1">
    <citation type="submission" date="2023-07" db="EMBL/GenBank/DDBJ databases">
        <title>Functional and genomic diversity of the sorghum phyllosphere microbiome.</title>
        <authorList>
            <person name="Shade A."/>
        </authorList>
    </citation>
    <scope>NUCLEOTIDE SEQUENCE [LARGE SCALE GENOMIC DNA]</scope>
    <source>
        <strain evidence="2 3">SORGH_AS_0892</strain>
    </source>
</reference>
<dbReference type="InterPro" id="IPR029044">
    <property type="entry name" value="Nucleotide-diphossugar_trans"/>
</dbReference>
<sequence length="348" mass="40674">MESSDLVRDKEIGVSVVMPVFNVDKFLGEAIESVLNQTFEDFELILVNDGSTDSSAAICKRYLALHARVRFLDQPNLGVSAARNRGMENAEGKYIYFMDSDDTIDKDFLRNSYCIGEKSDADIVVLGEYYINRLPDPPALPGWAMLIRRNFIKDNPIVCFPNDIQPCEDGLFSHQLLALTNRIGSTADALYFYRKHDEQNHQAINKQADKLLKQIPQWFAVLENFYTHYSLYLNKSLHLARFLEHEPFEFRYLGMPLNLKQKEYLFHTIHKYFDSHVNPYLSAMDYKKLSVPFQLFLQSKSSIEFDDRYREYCNKTAIRRKIVLFAAKFIPFSSLRRRVRQKINARLR</sequence>
<name>A0ABU0U207_9SPHI</name>
<comment type="caution">
    <text evidence="2">The sequence shown here is derived from an EMBL/GenBank/DDBJ whole genome shotgun (WGS) entry which is preliminary data.</text>
</comment>
<dbReference type="Gene3D" id="3.90.550.10">
    <property type="entry name" value="Spore Coat Polysaccharide Biosynthesis Protein SpsA, Chain A"/>
    <property type="match status" value="1"/>
</dbReference>
<evidence type="ECO:0000313" key="3">
    <source>
        <dbReference type="Proteomes" id="UP001244640"/>
    </source>
</evidence>
<dbReference type="Proteomes" id="UP001244640">
    <property type="component" value="Unassembled WGS sequence"/>
</dbReference>
<dbReference type="RefSeq" id="WP_307184900.1">
    <property type="nucleotide sequence ID" value="NZ_JAUTBA010000001.1"/>
</dbReference>
<dbReference type="EMBL" id="JAUTBA010000001">
    <property type="protein sequence ID" value="MDQ1148973.1"/>
    <property type="molecule type" value="Genomic_DNA"/>
</dbReference>
<dbReference type="PANTHER" id="PTHR22916">
    <property type="entry name" value="GLYCOSYLTRANSFERASE"/>
    <property type="match status" value="1"/>
</dbReference>
<protein>
    <submittedName>
        <fullName evidence="2">Glycosyltransferase involved in cell wall biosynthesis</fullName>
    </submittedName>
</protein>
<evidence type="ECO:0000313" key="2">
    <source>
        <dbReference type="EMBL" id="MDQ1148973.1"/>
    </source>
</evidence>